<protein>
    <submittedName>
        <fullName evidence="1">Uncharacterized protein</fullName>
    </submittedName>
</protein>
<sequence>MVEKDALPARIATVAARIKEIRVMALHNGNRCLSLHLKTSHRPTVRYIHAFEVMTEAIHRLYEASMYSNYHHLGLVDEPDRPITTFAILSALGLINPESDKAVSIQELLATTDRARDGHLAVDNEQYQPLLWNQPLNFPSNIPGYACEQPELFATPASSGTRGQLMETEFCQPHEHQPFDVNTDIHAFPQPSGDRDVFFSECFWQIPANEWNGQMKSKVSSRVRLTTIAVSIVPHSLVRV</sequence>
<proteinExistence type="predicted"/>
<dbReference type="RefSeq" id="XP_016613337.1">
    <property type="nucleotide sequence ID" value="XM_016770428.1"/>
</dbReference>
<dbReference type="OrthoDB" id="10480813at2759"/>
<dbReference type="GeneID" id="27705651"/>
<gene>
    <name evidence="1" type="ORF">Z519_12723</name>
</gene>
<accession>A0A0D2H059</accession>
<organism evidence="1 2">
    <name type="scientific">Cladophialophora bantiana (strain ATCC 10958 / CBS 173.52 / CDC B-1940 / NIH 8579)</name>
    <name type="common">Xylohypha bantiana</name>
    <dbReference type="NCBI Taxonomy" id="1442370"/>
    <lineage>
        <taxon>Eukaryota</taxon>
        <taxon>Fungi</taxon>
        <taxon>Dikarya</taxon>
        <taxon>Ascomycota</taxon>
        <taxon>Pezizomycotina</taxon>
        <taxon>Eurotiomycetes</taxon>
        <taxon>Chaetothyriomycetidae</taxon>
        <taxon>Chaetothyriales</taxon>
        <taxon>Herpotrichiellaceae</taxon>
        <taxon>Cladophialophora</taxon>
    </lineage>
</organism>
<name>A0A0D2H059_CLAB1</name>
<dbReference type="Proteomes" id="UP000053789">
    <property type="component" value="Unassembled WGS sequence"/>
</dbReference>
<dbReference type="HOGENOM" id="CLU_1156270_0_0_1"/>
<evidence type="ECO:0000313" key="2">
    <source>
        <dbReference type="Proteomes" id="UP000053789"/>
    </source>
</evidence>
<dbReference type="AlphaFoldDB" id="A0A0D2H059"/>
<keyword evidence="2" id="KW-1185">Reference proteome</keyword>
<dbReference type="EMBL" id="KN847013">
    <property type="protein sequence ID" value="KIW86668.1"/>
    <property type="molecule type" value="Genomic_DNA"/>
</dbReference>
<reference evidence="1" key="1">
    <citation type="submission" date="2015-01" db="EMBL/GenBank/DDBJ databases">
        <title>The Genome Sequence of Cladophialophora bantiana CBS 173.52.</title>
        <authorList>
            <consortium name="The Broad Institute Genomics Platform"/>
            <person name="Cuomo C."/>
            <person name="de Hoog S."/>
            <person name="Gorbushina A."/>
            <person name="Stielow B."/>
            <person name="Teixiera M."/>
            <person name="Abouelleil A."/>
            <person name="Chapman S.B."/>
            <person name="Priest M."/>
            <person name="Young S.K."/>
            <person name="Wortman J."/>
            <person name="Nusbaum C."/>
            <person name="Birren B."/>
        </authorList>
    </citation>
    <scope>NUCLEOTIDE SEQUENCE [LARGE SCALE GENOMIC DNA]</scope>
    <source>
        <strain evidence="1">CBS 173.52</strain>
    </source>
</reference>
<evidence type="ECO:0000313" key="1">
    <source>
        <dbReference type="EMBL" id="KIW86668.1"/>
    </source>
</evidence>